<evidence type="ECO:0000313" key="2">
    <source>
        <dbReference type="EMBL" id="MCS3865874.1"/>
    </source>
</evidence>
<organism evidence="2 3">
    <name type="scientific">Salinibacter ruber</name>
    <dbReference type="NCBI Taxonomy" id="146919"/>
    <lineage>
        <taxon>Bacteria</taxon>
        <taxon>Pseudomonadati</taxon>
        <taxon>Rhodothermota</taxon>
        <taxon>Rhodothermia</taxon>
        <taxon>Rhodothermales</taxon>
        <taxon>Salinibacteraceae</taxon>
        <taxon>Salinibacter</taxon>
    </lineage>
</organism>
<name>A0A9X2U2P8_9BACT</name>
<accession>A0A9X2U2P8</accession>
<comment type="caution">
    <text evidence="2">The sequence shown here is derived from an EMBL/GenBank/DDBJ whole genome shotgun (WGS) entry which is preliminary data.</text>
</comment>
<evidence type="ECO:0000313" key="3">
    <source>
        <dbReference type="Proteomes" id="UP001155034"/>
    </source>
</evidence>
<feature type="region of interest" description="Disordered" evidence="1">
    <location>
        <begin position="1"/>
        <end position="26"/>
    </location>
</feature>
<proteinExistence type="predicted"/>
<dbReference type="AlphaFoldDB" id="A0A9X2U2P8"/>
<reference evidence="2" key="1">
    <citation type="submission" date="2022-08" db="EMBL/GenBank/DDBJ databases">
        <title>Genomic Encyclopedia of Type Strains, Phase V (KMG-V): Genome sequencing to study the core and pangenomes of soil and plant-associated prokaryotes.</title>
        <authorList>
            <person name="Whitman W."/>
        </authorList>
    </citation>
    <scope>NUCLEOTIDE SEQUENCE</scope>
    <source>
        <strain evidence="2">SP2016B</strain>
    </source>
</reference>
<evidence type="ECO:0000256" key="1">
    <source>
        <dbReference type="SAM" id="MobiDB-lite"/>
    </source>
</evidence>
<dbReference type="RefSeq" id="WP_259083818.1">
    <property type="nucleotide sequence ID" value="NZ_JANTYZ010000007.1"/>
</dbReference>
<gene>
    <name evidence="2" type="ORF">GGP82_002438</name>
</gene>
<feature type="region of interest" description="Disordered" evidence="1">
    <location>
        <begin position="50"/>
        <end position="69"/>
    </location>
</feature>
<protein>
    <submittedName>
        <fullName evidence="2">Uncharacterized protein</fullName>
    </submittedName>
</protein>
<dbReference type="Proteomes" id="UP001155034">
    <property type="component" value="Unassembled WGS sequence"/>
</dbReference>
<sequence length="206" mass="22989">MSDYAAAVQNYTESSPIAKDDPVSASDQIPKLRDFRAVTQENLDGDTLRFFPPNPANRDSVTRNYEDNPLPRNTSKKILAIGFAFNKLSLEGSTGVDPLGVINNLSHAEVRVETDQGRTIAKEHHIKRYLDSKAIEHERVISQDGSNVVEHVTLPVEPLFRVDDTMPLTIGPDERFEFEVELRETSAIPAAADTDLKMGAFLQVRR</sequence>
<dbReference type="EMBL" id="JANTYZ010000007">
    <property type="protein sequence ID" value="MCS3865874.1"/>
    <property type="molecule type" value="Genomic_DNA"/>
</dbReference>